<dbReference type="EMBL" id="JABFTP020000062">
    <property type="protein sequence ID" value="KAL3272991.1"/>
    <property type="molecule type" value="Genomic_DNA"/>
</dbReference>
<proteinExistence type="predicted"/>
<reference evidence="2 3" key="1">
    <citation type="journal article" date="2021" name="BMC Biol.">
        <title>Horizontally acquired antibacterial genes associated with adaptive radiation of ladybird beetles.</title>
        <authorList>
            <person name="Li H.S."/>
            <person name="Tang X.F."/>
            <person name="Huang Y.H."/>
            <person name="Xu Z.Y."/>
            <person name="Chen M.L."/>
            <person name="Du X.Y."/>
            <person name="Qiu B.Y."/>
            <person name="Chen P.T."/>
            <person name="Zhang W."/>
            <person name="Slipinski A."/>
            <person name="Escalona H.E."/>
            <person name="Waterhouse R.M."/>
            <person name="Zwick A."/>
            <person name="Pang H."/>
        </authorList>
    </citation>
    <scope>NUCLEOTIDE SEQUENCE [LARGE SCALE GENOMIC DNA]</scope>
    <source>
        <strain evidence="2">SYSU2018</strain>
    </source>
</reference>
<keyword evidence="3" id="KW-1185">Reference proteome</keyword>
<comment type="caution">
    <text evidence="2">The sequence shown here is derived from an EMBL/GenBank/DDBJ whole genome shotgun (WGS) entry which is preliminary data.</text>
</comment>
<gene>
    <name evidence="2" type="ORF">HHI36_014448</name>
</gene>
<dbReference type="Proteomes" id="UP001516400">
    <property type="component" value="Unassembled WGS sequence"/>
</dbReference>
<feature type="compositionally biased region" description="Polar residues" evidence="1">
    <location>
        <begin position="13"/>
        <end position="27"/>
    </location>
</feature>
<name>A0ABD2N2K3_9CUCU</name>
<sequence length="179" mass="20417">MEAPLPPSDLSEKYSNISNSQEETQPWQEVRRKKSKNASFNKKKAEIVCDGSKPLNNTCNFQGAFKRRWLYVRKKVGQDVSENDVKNYLGDLQDHDLIQVKKLSTEDSYSDLELVSHQKNPTKGRLMRLSGPQVYSEISLLEMVFSEETPTTGIKLGGSNNFLKSSIHYRKMFNALALL</sequence>
<organism evidence="2 3">
    <name type="scientific">Cryptolaemus montrouzieri</name>
    <dbReference type="NCBI Taxonomy" id="559131"/>
    <lineage>
        <taxon>Eukaryota</taxon>
        <taxon>Metazoa</taxon>
        <taxon>Ecdysozoa</taxon>
        <taxon>Arthropoda</taxon>
        <taxon>Hexapoda</taxon>
        <taxon>Insecta</taxon>
        <taxon>Pterygota</taxon>
        <taxon>Neoptera</taxon>
        <taxon>Endopterygota</taxon>
        <taxon>Coleoptera</taxon>
        <taxon>Polyphaga</taxon>
        <taxon>Cucujiformia</taxon>
        <taxon>Coccinelloidea</taxon>
        <taxon>Coccinellidae</taxon>
        <taxon>Scymninae</taxon>
        <taxon>Scymnini</taxon>
        <taxon>Cryptolaemus</taxon>
    </lineage>
</organism>
<evidence type="ECO:0000256" key="1">
    <source>
        <dbReference type="SAM" id="MobiDB-lite"/>
    </source>
</evidence>
<evidence type="ECO:0000313" key="2">
    <source>
        <dbReference type="EMBL" id="KAL3272991.1"/>
    </source>
</evidence>
<protein>
    <submittedName>
        <fullName evidence="2">Uncharacterized protein</fullName>
    </submittedName>
</protein>
<evidence type="ECO:0000313" key="3">
    <source>
        <dbReference type="Proteomes" id="UP001516400"/>
    </source>
</evidence>
<feature type="region of interest" description="Disordered" evidence="1">
    <location>
        <begin position="1"/>
        <end position="41"/>
    </location>
</feature>
<accession>A0ABD2N2K3</accession>
<dbReference type="AlphaFoldDB" id="A0ABD2N2K3"/>